<feature type="compositionally biased region" description="Polar residues" evidence="5">
    <location>
        <begin position="179"/>
        <end position="194"/>
    </location>
</feature>
<reference evidence="8" key="1">
    <citation type="journal article" date="2023" name="Mol. Phylogenet. Evol.">
        <title>Genome-scale phylogeny and comparative genomics of the fungal order Sordariales.</title>
        <authorList>
            <person name="Hensen N."/>
            <person name="Bonometti L."/>
            <person name="Westerberg I."/>
            <person name="Brannstrom I.O."/>
            <person name="Guillou S."/>
            <person name="Cros-Aarteil S."/>
            <person name="Calhoun S."/>
            <person name="Haridas S."/>
            <person name="Kuo A."/>
            <person name="Mondo S."/>
            <person name="Pangilinan J."/>
            <person name="Riley R."/>
            <person name="LaButti K."/>
            <person name="Andreopoulos B."/>
            <person name="Lipzen A."/>
            <person name="Chen C."/>
            <person name="Yan M."/>
            <person name="Daum C."/>
            <person name="Ng V."/>
            <person name="Clum A."/>
            <person name="Steindorff A."/>
            <person name="Ohm R.A."/>
            <person name="Martin F."/>
            <person name="Silar P."/>
            <person name="Natvig D.O."/>
            <person name="Lalanne C."/>
            <person name="Gautier V."/>
            <person name="Ament-Velasquez S.L."/>
            <person name="Kruys A."/>
            <person name="Hutchinson M.I."/>
            <person name="Powell A.J."/>
            <person name="Barry K."/>
            <person name="Miller A.N."/>
            <person name="Grigoriev I.V."/>
            <person name="Debuchy R."/>
            <person name="Gladieux P."/>
            <person name="Hiltunen Thoren M."/>
            <person name="Johannesson H."/>
        </authorList>
    </citation>
    <scope>NUCLEOTIDE SEQUENCE [LARGE SCALE GENOMIC DNA]</scope>
    <source>
        <strain evidence="8">CBS 340.73</strain>
    </source>
</reference>
<feature type="region of interest" description="Disordered" evidence="5">
    <location>
        <begin position="55"/>
        <end position="87"/>
    </location>
</feature>
<accession>A0AAN6N7Q0</accession>
<dbReference type="SMART" id="SM00338">
    <property type="entry name" value="BRLZ"/>
    <property type="match status" value="1"/>
</dbReference>
<sequence>MCIITPYHSFNLPAGQSAHPTCPHCLSYLNELQRTDSEADFTLQEWVPQLVPQYPAADSSQSASSNPNNANQDQLEPDNYQAPQPGDYFLWDQLDASQDLVGYSLFNAGLDNFLLPDSHRQQAAALADPLVSPLFWPEHSMPDNPQRYRGQNGQDPTPLHHIPFPVPSSIPVSQPNSALGAQTNDNTPSGSASEPSDLIPVPENDHQRLIVKRARNKVAAARCRQKKVDRIKELETEVEMLKRERDDLRILLAKQEAITAELRGRRSREALETASNTCNY</sequence>
<dbReference type="Gene3D" id="1.20.5.170">
    <property type="match status" value="1"/>
</dbReference>
<dbReference type="GO" id="GO:0006357">
    <property type="term" value="P:regulation of transcription by RNA polymerase II"/>
    <property type="evidence" value="ECO:0007669"/>
    <property type="project" value="InterPro"/>
</dbReference>
<dbReference type="PANTHER" id="PTHR23351:SF24">
    <property type="entry name" value="ACTIVATING TRANSCRIPTION FACTOR 3-RELATED"/>
    <property type="match status" value="1"/>
</dbReference>
<dbReference type="GO" id="GO:0003700">
    <property type="term" value="F:DNA-binding transcription factor activity"/>
    <property type="evidence" value="ECO:0007669"/>
    <property type="project" value="InterPro"/>
</dbReference>
<dbReference type="GO" id="GO:0003677">
    <property type="term" value="F:DNA binding"/>
    <property type="evidence" value="ECO:0007669"/>
    <property type="project" value="UniProtKB-KW"/>
</dbReference>
<dbReference type="Proteomes" id="UP001303473">
    <property type="component" value="Unassembled WGS sequence"/>
</dbReference>
<evidence type="ECO:0000259" key="6">
    <source>
        <dbReference type="PROSITE" id="PS50217"/>
    </source>
</evidence>
<feature type="coiled-coil region" evidence="4">
    <location>
        <begin position="224"/>
        <end position="258"/>
    </location>
</feature>
<evidence type="ECO:0000313" key="7">
    <source>
        <dbReference type="EMBL" id="KAK3939718.1"/>
    </source>
</evidence>
<dbReference type="PANTHER" id="PTHR23351">
    <property type="entry name" value="FOS TRANSCRIPTION FACTOR-RELATED"/>
    <property type="match status" value="1"/>
</dbReference>
<comment type="caution">
    <text evidence="7">The sequence shown here is derived from an EMBL/GenBank/DDBJ whole genome shotgun (WGS) entry which is preliminary data.</text>
</comment>
<evidence type="ECO:0000313" key="8">
    <source>
        <dbReference type="Proteomes" id="UP001303473"/>
    </source>
</evidence>
<dbReference type="Pfam" id="PF00170">
    <property type="entry name" value="bZIP_1"/>
    <property type="match status" value="1"/>
</dbReference>
<keyword evidence="8" id="KW-1185">Reference proteome</keyword>
<organism evidence="7 8">
    <name type="scientific">Diplogelasinospora grovesii</name>
    <dbReference type="NCBI Taxonomy" id="303347"/>
    <lineage>
        <taxon>Eukaryota</taxon>
        <taxon>Fungi</taxon>
        <taxon>Dikarya</taxon>
        <taxon>Ascomycota</taxon>
        <taxon>Pezizomycotina</taxon>
        <taxon>Sordariomycetes</taxon>
        <taxon>Sordariomycetidae</taxon>
        <taxon>Sordariales</taxon>
        <taxon>Diplogelasinosporaceae</taxon>
        <taxon>Diplogelasinospora</taxon>
    </lineage>
</organism>
<evidence type="ECO:0000256" key="5">
    <source>
        <dbReference type="SAM" id="MobiDB-lite"/>
    </source>
</evidence>
<dbReference type="PROSITE" id="PS50217">
    <property type="entry name" value="BZIP"/>
    <property type="match status" value="1"/>
</dbReference>
<dbReference type="PROSITE" id="PS00036">
    <property type="entry name" value="BZIP_BASIC"/>
    <property type="match status" value="1"/>
</dbReference>
<dbReference type="SUPFAM" id="SSF57959">
    <property type="entry name" value="Leucine zipper domain"/>
    <property type="match status" value="1"/>
</dbReference>
<dbReference type="AlphaFoldDB" id="A0AAN6N7Q0"/>
<evidence type="ECO:0000256" key="3">
    <source>
        <dbReference type="ARBA" id="ARBA00023163"/>
    </source>
</evidence>
<feature type="region of interest" description="Disordered" evidence="5">
    <location>
        <begin position="139"/>
        <end position="204"/>
    </location>
</feature>
<dbReference type="EMBL" id="MU853806">
    <property type="protein sequence ID" value="KAK3939718.1"/>
    <property type="molecule type" value="Genomic_DNA"/>
</dbReference>
<feature type="compositionally biased region" description="Low complexity" evidence="5">
    <location>
        <begin position="167"/>
        <end position="177"/>
    </location>
</feature>
<protein>
    <recommendedName>
        <fullName evidence="6">BZIP domain-containing protein</fullName>
    </recommendedName>
</protein>
<keyword evidence="3" id="KW-0804">Transcription</keyword>
<gene>
    <name evidence="7" type="ORF">QBC46DRAFT_450114</name>
</gene>
<feature type="compositionally biased region" description="Low complexity" evidence="5">
    <location>
        <begin position="55"/>
        <end position="74"/>
    </location>
</feature>
<evidence type="ECO:0000256" key="4">
    <source>
        <dbReference type="SAM" id="Coils"/>
    </source>
</evidence>
<proteinExistence type="predicted"/>
<keyword evidence="4" id="KW-0175">Coiled coil</keyword>
<dbReference type="InterPro" id="IPR004827">
    <property type="entry name" value="bZIP"/>
</dbReference>
<keyword evidence="1" id="KW-0805">Transcription regulation</keyword>
<name>A0AAN6N7Q0_9PEZI</name>
<dbReference type="InterPro" id="IPR046347">
    <property type="entry name" value="bZIP_sf"/>
</dbReference>
<keyword evidence="2" id="KW-0238">DNA-binding</keyword>
<evidence type="ECO:0000256" key="1">
    <source>
        <dbReference type="ARBA" id="ARBA00023015"/>
    </source>
</evidence>
<feature type="domain" description="BZIP" evidence="6">
    <location>
        <begin position="206"/>
        <end position="249"/>
    </location>
</feature>
<evidence type="ECO:0000256" key="2">
    <source>
        <dbReference type="ARBA" id="ARBA00023125"/>
    </source>
</evidence>
<dbReference type="CDD" id="cd14699">
    <property type="entry name" value="bZIP_Fos_like"/>
    <property type="match status" value="1"/>
</dbReference>
<dbReference type="InterPro" id="IPR000837">
    <property type="entry name" value="AP-1"/>
</dbReference>